<dbReference type="Pfam" id="PF00654">
    <property type="entry name" value="Voltage_CLC"/>
    <property type="match status" value="1"/>
</dbReference>
<evidence type="ECO:0000256" key="3">
    <source>
        <dbReference type="ARBA" id="ARBA00022692"/>
    </source>
</evidence>
<keyword evidence="9" id="KW-0407">Ion channel</keyword>
<feature type="transmembrane region" description="Helical" evidence="10">
    <location>
        <begin position="158"/>
        <end position="181"/>
    </location>
</feature>
<dbReference type="EMBL" id="CP146256">
    <property type="protein sequence ID" value="XAH74674.1"/>
    <property type="molecule type" value="Genomic_DNA"/>
</dbReference>
<sequence length="516" mass="55382">MEKSKVYKLLSQLNNLKWSLTYKGVLVGLVSGVLVSLYRYGIELGTEKALQAYSFLGKQPVYIFPWLLGTVLISLIIHKLITLEPYSKGSGIPQVEGIVLLGMKMKWYSILLVRFTAGLVASFFGVSLGREGPSIQIGACGAQALSKVAGKNKVEKNYLITAGAAAGLSAAFNAPLSGIIFTLEEVHRSFSPYIFAAATTAALTADFVSNLFFGLYPVLDFLDVPQMPLRYYFWLLIAGVLSGMIGSLTNKCLLSVSLLYEKIPPFSRPMLALLAALPCGLLLPQVLGGGQNLIQIARGAKEDVLMLLVFLVVKLAFTCICFGSGIPGGIFLPILAIGALTGGLLGQIAVWAGMPSVYIPVLCVCAMAGAMSSSVKAPITSILLMAEMTGSLVQMLPVALVAFIALFTSDLLNVTPIYEVLLDRIASQTKAETGNQNKDRALMEVPVELGCIAAGKKIKEINWPTGLLIVSLRRGNEEIVPNGSTKIYQGDYLVVLSSIRNYDEMSHLLKGLCHSN</sequence>
<gene>
    <name evidence="12" type="ORF">V6984_02605</name>
</gene>
<keyword evidence="2" id="KW-0813">Transport</keyword>
<evidence type="ECO:0000313" key="12">
    <source>
        <dbReference type="EMBL" id="XAH74674.1"/>
    </source>
</evidence>
<keyword evidence="5" id="KW-0406">Ion transport</keyword>
<keyword evidence="13" id="KW-1185">Reference proteome</keyword>
<dbReference type="CDD" id="cd01031">
    <property type="entry name" value="EriC"/>
    <property type="match status" value="1"/>
</dbReference>
<evidence type="ECO:0000256" key="4">
    <source>
        <dbReference type="ARBA" id="ARBA00022989"/>
    </source>
</evidence>
<dbReference type="InterPro" id="IPR050368">
    <property type="entry name" value="ClC-type_chloride_channel"/>
</dbReference>
<evidence type="ECO:0000256" key="6">
    <source>
        <dbReference type="ARBA" id="ARBA00023136"/>
    </source>
</evidence>
<evidence type="ECO:0000256" key="7">
    <source>
        <dbReference type="ARBA" id="ARBA00023173"/>
    </source>
</evidence>
<evidence type="ECO:0000256" key="8">
    <source>
        <dbReference type="ARBA" id="ARBA00023214"/>
    </source>
</evidence>
<feature type="transmembrane region" description="Helical" evidence="10">
    <location>
        <begin position="61"/>
        <end position="81"/>
    </location>
</feature>
<dbReference type="Gene3D" id="3.30.70.1450">
    <property type="entry name" value="Regulator of K+ conductance, C-terminal domain"/>
    <property type="match status" value="1"/>
</dbReference>
<reference evidence="12 13" key="1">
    <citation type="submission" date="2024-02" db="EMBL/GenBank/DDBJ databases">
        <title>Bacterial strain from lacustrine sediment.</title>
        <authorList>
            <person name="Petit C."/>
            <person name="Fadhlaoui K."/>
        </authorList>
    </citation>
    <scope>NUCLEOTIDE SEQUENCE [LARGE SCALE GENOMIC DNA]</scope>
    <source>
        <strain evidence="12 13">IPX-CK</strain>
    </source>
</reference>
<keyword evidence="3 10" id="KW-0812">Transmembrane</keyword>
<dbReference type="InterPro" id="IPR014743">
    <property type="entry name" value="Cl-channel_core"/>
</dbReference>
<dbReference type="InterPro" id="IPR006037">
    <property type="entry name" value="RCK_C"/>
</dbReference>
<feature type="transmembrane region" description="Helical" evidence="10">
    <location>
        <begin position="304"/>
        <end position="323"/>
    </location>
</feature>
<dbReference type="PANTHER" id="PTHR43427">
    <property type="entry name" value="CHLORIDE CHANNEL PROTEIN CLC-E"/>
    <property type="match status" value="1"/>
</dbReference>
<dbReference type="InterPro" id="IPR036721">
    <property type="entry name" value="RCK_C_sf"/>
</dbReference>
<feature type="transmembrane region" description="Helical" evidence="10">
    <location>
        <begin position="231"/>
        <end position="254"/>
    </location>
</feature>
<evidence type="ECO:0000256" key="9">
    <source>
        <dbReference type="ARBA" id="ARBA00023303"/>
    </source>
</evidence>
<dbReference type="Proteomes" id="UP001451571">
    <property type="component" value="Chromosome"/>
</dbReference>
<evidence type="ECO:0000313" key="13">
    <source>
        <dbReference type="Proteomes" id="UP001451571"/>
    </source>
</evidence>
<feature type="transmembrane region" description="Helical" evidence="10">
    <location>
        <begin position="193"/>
        <end position="219"/>
    </location>
</feature>
<organism evidence="12 13">
    <name type="scientific">Kineothrix sedimenti</name>
    <dbReference type="NCBI Taxonomy" id="3123317"/>
    <lineage>
        <taxon>Bacteria</taxon>
        <taxon>Bacillati</taxon>
        <taxon>Bacillota</taxon>
        <taxon>Clostridia</taxon>
        <taxon>Lachnospirales</taxon>
        <taxon>Lachnospiraceae</taxon>
        <taxon>Kineothrix</taxon>
    </lineage>
</organism>
<protein>
    <submittedName>
        <fullName evidence="12">ClC family H(+)/Cl(-) exchange transporter</fullName>
    </submittedName>
</protein>
<comment type="subcellular location">
    <subcellularLocation>
        <location evidence="1">Membrane</location>
        <topology evidence="1">Multi-pass membrane protein</topology>
    </subcellularLocation>
</comment>
<keyword evidence="4 10" id="KW-1133">Transmembrane helix</keyword>
<feature type="transmembrane region" description="Helical" evidence="10">
    <location>
        <begin position="330"/>
        <end position="351"/>
    </location>
</feature>
<dbReference type="PANTHER" id="PTHR43427:SF6">
    <property type="entry name" value="CHLORIDE CHANNEL PROTEIN CLC-E"/>
    <property type="match status" value="1"/>
</dbReference>
<dbReference type="PRINTS" id="PR00762">
    <property type="entry name" value="CLCHANNEL"/>
</dbReference>
<keyword evidence="6 10" id="KW-0472">Membrane</keyword>
<dbReference type="Gene3D" id="1.10.3080.10">
    <property type="entry name" value="Clc chloride channel"/>
    <property type="match status" value="1"/>
</dbReference>
<dbReference type="SUPFAM" id="SSF116726">
    <property type="entry name" value="TrkA C-terminal domain-like"/>
    <property type="match status" value="1"/>
</dbReference>
<feature type="transmembrane region" description="Helical" evidence="10">
    <location>
        <begin position="107"/>
        <end position="126"/>
    </location>
</feature>
<keyword evidence="7" id="KW-0869">Chloride channel</keyword>
<dbReference type="InterPro" id="IPR001807">
    <property type="entry name" value="ClC"/>
</dbReference>
<feature type="domain" description="RCK C-terminal" evidence="11">
    <location>
        <begin position="429"/>
        <end position="511"/>
    </location>
</feature>
<dbReference type="Pfam" id="PF02080">
    <property type="entry name" value="TrkA_C"/>
    <property type="match status" value="1"/>
</dbReference>
<evidence type="ECO:0000256" key="10">
    <source>
        <dbReference type="SAM" id="Phobius"/>
    </source>
</evidence>
<dbReference type="RefSeq" id="WP_342758258.1">
    <property type="nucleotide sequence ID" value="NZ_CP146256.1"/>
</dbReference>
<name>A0ABZ3EYN0_9FIRM</name>
<dbReference type="PROSITE" id="PS51202">
    <property type="entry name" value="RCK_C"/>
    <property type="match status" value="1"/>
</dbReference>
<evidence type="ECO:0000256" key="5">
    <source>
        <dbReference type="ARBA" id="ARBA00023065"/>
    </source>
</evidence>
<keyword evidence="8" id="KW-0868">Chloride</keyword>
<evidence type="ECO:0000259" key="11">
    <source>
        <dbReference type="PROSITE" id="PS51202"/>
    </source>
</evidence>
<evidence type="ECO:0000256" key="1">
    <source>
        <dbReference type="ARBA" id="ARBA00004141"/>
    </source>
</evidence>
<evidence type="ECO:0000256" key="2">
    <source>
        <dbReference type="ARBA" id="ARBA00022448"/>
    </source>
</evidence>
<accession>A0ABZ3EYN0</accession>
<feature type="transmembrane region" description="Helical" evidence="10">
    <location>
        <begin position="20"/>
        <end position="41"/>
    </location>
</feature>
<proteinExistence type="predicted"/>
<feature type="transmembrane region" description="Helical" evidence="10">
    <location>
        <begin position="357"/>
        <end position="375"/>
    </location>
</feature>
<dbReference type="SUPFAM" id="SSF81340">
    <property type="entry name" value="Clc chloride channel"/>
    <property type="match status" value="1"/>
</dbReference>